<dbReference type="EMBL" id="QTSX02004337">
    <property type="protein sequence ID" value="KAJ9065577.1"/>
    <property type="molecule type" value="Genomic_DNA"/>
</dbReference>
<keyword evidence="2" id="KW-1185">Reference proteome</keyword>
<reference evidence="1" key="1">
    <citation type="submission" date="2022-04" db="EMBL/GenBank/DDBJ databases">
        <title>Genome of the entomopathogenic fungus Entomophthora muscae.</title>
        <authorList>
            <person name="Elya C."/>
            <person name="Lovett B.R."/>
            <person name="Lee E."/>
            <person name="Macias A.M."/>
            <person name="Hajek A.E."/>
            <person name="De Bivort B.L."/>
            <person name="Kasson M.T."/>
            <person name="De Fine Licht H.H."/>
            <person name="Stajich J.E."/>
        </authorList>
    </citation>
    <scope>NUCLEOTIDE SEQUENCE</scope>
    <source>
        <strain evidence="1">Berkeley</strain>
    </source>
</reference>
<protein>
    <submittedName>
        <fullName evidence="1">Uncharacterized protein</fullName>
    </submittedName>
</protein>
<gene>
    <name evidence="1" type="ORF">DSO57_1017996</name>
</gene>
<sequence length="114" mass="11689">MLFWPGVPSLIGSPGALVVFGWISGASGGLAADWLAGAWVADGCGVDGWQVYLQGAGSEEEGLGPGGWDCQASREGNSGKLGCGDGEGRIPKQIGPTHPESKLFWHTKCSCSLV</sequence>
<proteinExistence type="predicted"/>
<organism evidence="1 2">
    <name type="scientific">Entomophthora muscae</name>
    <dbReference type="NCBI Taxonomy" id="34485"/>
    <lineage>
        <taxon>Eukaryota</taxon>
        <taxon>Fungi</taxon>
        <taxon>Fungi incertae sedis</taxon>
        <taxon>Zoopagomycota</taxon>
        <taxon>Entomophthoromycotina</taxon>
        <taxon>Entomophthoromycetes</taxon>
        <taxon>Entomophthorales</taxon>
        <taxon>Entomophthoraceae</taxon>
        <taxon>Entomophthora</taxon>
    </lineage>
</organism>
<comment type="caution">
    <text evidence="1">The sequence shown here is derived from an EMBL/GenBank/DDBJ whole genome shotgun (WGS) entry which is preliminary data.</text>
</comment>
<evidence type="ECO:0000313" key="2">
    <source>
        <dbReference type="Proteomes" id="UP001165960"/>
    </source>
</evidence>
<name>A0ACC2STJ3_9FUNG</name>
<dbReference type="Proteomes" id="UP001165960">
    <property type="component" value="Unassembled WGS sequence"/>
</dbReference>
<accession>A0ACC2STJ3</accession>
<evidence type="ECO:0000313" key="1">
    <source>
        <dbReference type="EMBL" id="KAJ9065577.1"/>
    </source>
</evidence>